<organism evidence="1 2">
    <name type="scientific">Vairimorpha ceranae</name>
    <dbReference type="NCBI Taxonomy" id="40302"/>
    <lineage>
        <taxon>Eukaryota</taxon>
        <taxon>Fungi</taxon>
        <taxon>Fungi incertae sedis</taxon>
        <taxon>Microsporidia</taxon>
        <taxon>Nosematidae</taxon>
        <taxon>Vairimorpha</taxon>
    </lineage>
</organism>
<comment type="caution">
    <text evidence="1">The sequence shown here is derived from an EMBL/GenBank/DDBJ whole genome shotgun (WGS) entry which is preliminary data.</text>
</comment>
<name>A0A0F9WLK9_9MICR</name>
<dbReference type="RefSeq" id="XP_024329705.1">
    <property type="nucleotide sequence ID" value="XM_024474138.1"/>
</dbReference>
<keyword evidence="2" id="KW-1185">Reference proteome</keyword>
<gene>
    <name evidence="1" type="ORF">AAJ76_1580001847</name>
</gene>
<evidence type="ECO:0000313" key="1">
    <source>
        <dbReference type="EMBL" id="KKO73963.1"/>
    </source>
</evidence>
<evidence type="ECO:0000313" key="2">
    <source>
        <dbReference type="Proteomes" id="UP000034350"/>
    </source>
</evidence>
<proteinExistence type="predicted"/>
<reference evidence="1 2" key="1">
    <citation type="journal article" date="2015" name="Environ. Microbiol.">
        <title>Genome analyses suggest the presence of polyploidy and recent human-driven expansions in eight global populations of the honeybee pathogen Nosema ceranae.</title>
        <authorList>
            <person name="Pelin A."/>
            <person name="Selman M."/>
            <person name="Aris-Brosou S."/>
            <person name="Farinelli L."/>
            <person name="Corradi N."/>
        </authorList>
    </citation>
    <scope>NUCLEOTIDE SEQUENCE [LARGE SCALE GENOMIC DNA]</scope>
    <source>
        <strain evidence="1 2">PA08 1199</strain>
    </source>
</reference>
<accession>A0A0F9WLK9</accession>
<protein>
    <submittedName>
        <fullName evidence="1">Uncharacterized protein</fullName>
    </submittedName>
</protein>
<dbReference type="GeneID" id="36319046"/>
<dbReference type="VEuPathDB" id="MicrosporidiaDB:AAJ76_1580001847"/>
<dbReference type="AlphaFoldDB" id="A0A0F9WLK9"/>
<dbReference type="EMBL" id="JPQZ01000158">
    <property type="protein sequence ID" value="KKO73963.1"/>
    <property type="molecule type" value="Genomic_DNA"/>
</dbReference>
<sequence>MMPIIFEPSGPSKLIFFFRQKNITLCNWRVQKILSKAKSNLFKLMHFL</sequence>
<dbReference type="Proteomes" id="UP000034350">
    <property type="component" value="Unassembled WGS sequence"/>
</dbReference>